<dbReference type="InterPro" id="IPR049625">
    <property type="entry name" value="Glyco_transf_61_cat"/>
</dbReference>
<evidence type="ECO:0000256" key="1">
    <source>
        <dbReference type="ARBA" id="ARBA00004323"/>
    </source>
</evidence>
<name>A0A921RC20_SORBI</name>
<reference evidence="9" key="1">
    <citation type="journal article" date="2019" name="BMC Genomics">
        <title>A new reference genome for Sorghum bicolor reveals high levels of sequence similarity between sweet and grain genotypes: implications for the genetics of sugar metabolism.</title>
        <authorList>
            <person name="Cooper E.A."/>
            <person name="Brenton Z.W."/>
            <person name="Flinn B.S."/>
            <person name="Jenkins J."/>
            <person name="Shu S."/>
            <person name="Flowers D."/>
            <person name="Luo F."/>
            <person name="Wang Y."/>
            <person name="Xia P."/>
            <person name="Barry K."/>
            <person name="Daum C."/>
            <person name="Lipzen A."/>
            <person name="Yoshinaga Y."/>
            <person name="Schmutz J."/>
            <person name="Saski C."/>
            <person name="Vermerris W."/>
            <person name="Kresovich S."/>
        </authorList>
    </citation>
    <scope>NUCLEOTIDE SEQUENCE</scope>
</reference>
<comment type="pathway">
    <text evidence="2">Glycan metabolism.</text>
</comment>
<keyword evidence="3" id="KW-0328">Glycosyltransferase</keyword>
<keyword evidence="7" id="KW-1133">Transmembrane helix</keyword>
<feature type="region of interest" description="Disordered" evidence="6">
    <location>
        <begin position="67"/>
        <end position="157"/>
    </location>
</feature>
<keyword evidence="7" id="KW-0472">Membrane</keyword>
<feature type="transmembrane region" description="Helical" evidence="7">
    <location>
        <begin position="20"/>
        <end position="38"/>
    </location>
</feature>
<evidence type="ECO:0000256" key="6">
    <source>
        <dbReference type="SAM" id="MobiDB-lite"/>
    </source>
</evidence>
<evidence type="ECO:0000259" key="8">
    <source>
        <dbReference type="Pfam" id="PF04577"/>
    </source>
</evidence>
<comment type="subcellular location">
    <subcellularLocation>
        <location evidence="1">Golgi apparatus membrane</location>
        <topology evidence="1">Single-pass type II membrane protein</topology>
    </subcellularLocation>
</comment>
<gene>
    <name evidence="9" type="ORF">BDA96_03G100200</name>
</gene>
<keyword evidence="5" id="KW-0325">Glycoprotein</keyword>
<dbReference type="KEGG" id="sbi:8070435"/>
<evidence type="ECO:0000256" key="4">
    <source>
        <dbReference type="ARBA" id="ARBA00022679"/>
    </source>
</evidence>
<evidence type="ECO:0000256" key="3">
    <source>
        <dbReference type="ARBA" id="ARBA00022676"/>
    </source>
</evidence>
<comment type="caution">
    <text evidence="9">The sequence shown here is derived from an EMBL/GenBank/DDBJ whole genome shotgun (WGS) entry which is preliminary data.</text>
</comment>
<dbReference type="InterPro" id="IPR007657">
    <property type="entry name" value="Glycosyltransferase_61"/>
</dbReference>
<dbReference type="AlphaFoldDB" id="A0A921RC20"/>
<keyword evidence="7" id="KW-0812">Transmembrane</keyword>
<protein>
    <recommendedName>
        <fullName evidence="8">Glycosyltransferase 61 catalytic domain-containing protein</fullName>
    </recommendedName>
</protein>
<proteinExistence type="predicted"/>
<dbReference type="EMBL" id="CM027682">
    <property type="protein sequence ID" value="KAG0536883.1"/>
    <property type="molecule type" value="Genomic_DNA"/>
</dbReference>
<dbReference type="GO" id="GO:0016763">
    <property type="term" value="F:pentosyltransferase activity"/>
    <property type="evidence" value="ECO:0007669"/>
    <property type="project" value="UniProtKB-ARBA"/>
</dbReference>
<evidence type="ECO:0000256" key="7">
    <source>
        <dbReference type="SAM" id="Phobius"/>
    </source>
</evidence>
<feature type="compositionally biased region" description="Basic and acidic residues" evidence="6">
    <location>
        <begin position="73"/>
        <end position="87"/>
    </location>
</feature>
<dbReference type="OrthoDB" id="529273at2759"/>
<dbReference type="Gramene" id="EES00415">
    <property type="protein sequence ID" value="EES00415"/>
    <property type="gene ID" value="SORBI_3003G095200"/>
</dbReference>
<sequence length="513" mass="56099">MGGEVKPGGRGLKSWAQRHLNVGFAVGFLLVLLTYLVVSRQLAVTAPGAVTTKAPRLADKQVIVGTAGDDAEGGSKRQQEWQPKEAAAEEEEEESGAVPTESSPKTDEADVKPSGAAETTTSSKAVCNTDGPVSETCELDGDVRTNGSARSVTFVPASPSSSERREWKVRPYSRRTMSGVDRVTVTQLESPAAASPPPAACAVTHDVPGVLFALGGLTGNYWHDFSDVLVPLFAASRRYKGEVLFLVSNIQPWWLGKYEAVVRALSRYDAVDLDRDARVRCFRHLTVGLRLHKELTIVPDLAPDRLTMADFTAFLRETYALPRGAPAIPTTEEGRKPRLLLIHRAHYRRFVNVPEIRRAAESAGFEVTVASPRGDAPVEETARTVNSHDVLLGVHGAGLTNAVFLPAGGVVIQVVPYGRLERMARTDFGEPVADMGLRYLEYGVAAEESTLLEMLGPEHPVIKDPEAIHRSGWDKVAEYYLGKQDVRIDVNRFAPTLAQAMDHLRHRHRHRQQ</sequence>
<evidence type="ECO:0000256" key="2">
    <source>
        <dbReference type="ARBA" id="ARBA00004881"/>
    </source>
</evidence>
<feature type="domain" description="Glycosyltransferase 61 catalytic" evidence="8">
    <location>
        <begin position="221"/>
        <end position="412"/>
    </location>
</feature>
<dbReference type="Proteomes" id="UP000807115">
    <property type="component" value="Chromosome 3"/>
</dbReference>
<dbReference type="PANTHER" id="PTHR20961:SF13">
    <property type="entry name" value="OS01G0119000 PROTEIN"/>
    <property type="match status" value="1"/>
</dbReference>
<organism evidence="9 10">
    <name type="scientific">Sorghum bicolor</name>
    <name type="common">Sorghum</name>
    <name type="synonym">Sorghum vulgare</name>
    <dbReference type="NCBI Taxonomy" id="4558"/>
    <lineage>
        <taxon>Eukaryota</taxon>
        <taxon>Viridiplantae</taxon>
        <taxon>Streptophyta</taxon>
        <taxon>Embryophyta</taxon>
        <taxon>Tracheophyta</taxon>
        <taxon>Spermatophyta</taxon>
        <taxon>Magnoliopsida</taxon>
        <taxon>Liliopsida</taxon>
        <taxon>Poales</taxon>
        <taxon>Poaceae</taxon>
        <taxon>PACMAD clade</taxon>
        <taxon>Panicoideae</taxon>
        <taxon>Andropogonodae</taxon>
        <taxon>Andropogoneae</taxon>
        <taxon>Sorghinae</taxon>
        <taxon>Sorghum</taxon>
    </lineage>
</organism>
<accession>A0A921RC20</accession>
<evidence type="ECO:0000313" key="9">
    <source>
        <dbReference type="EMBL" id="KAG0536883.1"/>
    </source>
</evidence>
<dbReference type="GO" id="GO:0000139">
    <property type="term" value="C:Golgi membrane"/>
    <property type="evidence" value="ECO:0007669"/>
    <property type="project" value="UniProtKB-SubCell"/>
</dbReference>
<evidence type="ECO:0000313" key="10">
    <source>
        <dbReference type="Proteomes" id="UP000807115"/>
    </source>
</evidence>
<dbReference type="PANTHER" id="PTHR20961">
    <property type="entry name" value="GLYCOSYLTRANSFERASE"/>
    <property type="match status" value="1"/>
</dbReference>
<keyword evidence="4" id="KW-0808">Transferase</keyword>
<dbReference type="Pfam" id="PF04577">
    <property type="entry name" value="Glyco_transf_61"/>
    <property type="match status" value="1"/>
</dbReference>
<feature type="compositionally biased region" description="Polar residues" evidence="6">
    <location>
        <begin position="117"/>
        <end position="126"/>
    </location>
</feature>
<dbReference type="OMA" id="THRVPGI"/>
<reference evidence="9" key="2">
    <citation type="submission" date="2020-10" db="EMBL/GenBank/DDBJ databases">
        <authorList>
            <person name="Cooper E.A."/>
            <person name="Brenton Z.W."/>
            <person name="Flinn B.S."/>
            <person name="Jenkins J."/>
            <person name="Shu S."/>
            <person name="Flowers D."/>
            <person name="Luo F."/>
            <person name="Wang Y."/>
            <person name="Xia P."/>
            <person name="Barry K."/>
            <person name="Daum C."/>
            <person name="Lipzen A."/>
            <person name="Yoshinaga Y."/>
            <person name="Schmutz J."/>
            <person name="Saski C."/>
            <person name="Vermerris W."/>
            <person name="Kresovich S."/>
        </authorList>
    </citation>
    <scope>NUCLEOTIDE SEQUENCE</scope>
</reference>
<evidence type="ECO:0000256" key="5">
    <source>
        <dbReference type="ARBA" id="ARBA00023180"/>
    </source>
</evidence>